<accession>A0ACB9L4C3</accession>
<protein>
    <submittedName>
        <fullName evidence="1">Uncharacterized protein</fullName>
    </submittedName>
</protein>
<reference evidence="2" key="1">
    <citation type="journal article" date="2023" name="Front. Plant Sci.">
        <title>Chromosomal-level genome assembly of Melastoma candidum provides insights into trichome evolution.</title>
        <authorList>
            <person name="Zhong Y."/>
            <person name="Wu W."/>
            <person name="Sun C."/>
            <person name="Zou P."/>
            <person name="Liu Y."/>
            <person name="Dai S."/>
            <person name="Zhou R."/>
        </authorList>
    </citation>
    <scope>NUCLEOTIDE SEQUENCE [LARGE SCALE GENOMIC DNA]</scope>
</reference>
<sequence length="94" mass="10157">MSLSETPRLGPLKSEPTKTTPTTLHDVSRLGSRHVVPFNAQTRVVQFIPSQTIAVAPLRLKNAITRACLSAIDCDLHPHPNVHGSRLGKDGEIG</sequence>
<name>A0ACB9L4C3_9MYRT</name>
<comment type="caution">
    <text evidence="1">The sequence shown here is derived from an EMBL/GenBank/DDBJ whole genome shotgun (WGS) entry which is preliminary data.</text>
</comment>
<dbReference type="EMBL" id="CM042891">
    <property type="protein sequence ID" value="KAI4304238.1"/>
    <property type="molecule type" value="Genomic_DNA"/>
</dbReference>
<evidence type="ECO:0000313" key="2">
    <source>
        <dbReference type="Proteomes" id="UP001057402"/>
    </source>
</evidence>
<evidence type="ECO:0000313" key="1">
    <source>
        <dbReference type="EMBL" id="KAI4304238.1"/>
    </source>
</evidence>
<organism evidence="1 2">
    <name type="scientific">Melastoma candidum</name>
    <dbReference type="NCBI Taxonomy" id="119954"/>
    <lineage>
        <taxon>Eukaryota</taxon>
        <taxon>Viridiplantae</taxon>
        <taxon>Streptophyta</taxon>
        <taxon>Embryophyta</taxon>
        <taxon>Tracheophyta</taxon>
        <taxon>Spermatophyta</taxon>
        <taxon>Magnoliopsida</taxon>
        <taxon>eudicotyledons</taxon>
        <taxon>Gunneridae</taxon>
        <taxon>Pentapetalae</taxon>
        <taxon>rosids</taxon>
        <taxon>malvids</taxon>
        <taxon>Myrtales</taxon>
        <taxon>Melastomataceae</taxon>
        <taxon>Melastomatoideae</taxon>
        <taxon>Melastomateae</taxon>
        <taxon>Melastoma</taxon>
    </lineage>
</organism>
<proteinExistence type="predicted"/>
<gene>
    <name evidence="1" type="ORF">MLD38_039780</name>
</gene>
<keyword evidence="2" id="KW-1185">Reference proteome</keyword>
<dbReference type="Proteomes" id="UP001057402">
    <property type="component" value="Chromosome 12"/>
</dbReference>